<evidence type="ECO:0000259" key="2">
    <source>
        <dbReference type="PROSITE" id="PS50011"/>
    </source>
</evidence>
<accession>A0ABD2YQJ5</accession>
<protein>
    <recommendedName>
        <fullName evidence="2">Protein kinase domain-containing protein</fullName>
    </recommendedName>
</protein>
<dbReference type="Gene3D" id="3.30.200.20">
    <property type="entry name" value="Phosphorylase Kinase, domain 1"/>
    <property type="match status" value="1"/>
</dbReference>
<keyword evidence="1" id="KW-0812">Transmembrane</keyword>
<dbReference type="PROSITE" id="PS50011">
    <property type="entry name" value="PROTEIN_KINASE_DOM"/>
    <property type="match status" value="1"/>
</dbReference>
<keyword evidence="1" id="KW-1133">Transmembrane helix</keyword>
<keyword evidence="1" id="KW-0472">Membrane</keyword>
<dbReference type="AlphaFoldDB" id="A0ABD2YQJ5"/>
<proteinExistence type="predicted"/>
<feature type="domain" description="Protein kinase" evidence="2">
    <location>
        <begin position="208"/>
        <end position="472"/>
    </location>
</feature>
<sequence>MLDVQVFGIREGIVSICHPKTKSGKMEENENGFSLFVISCHLLRGSLPAVALTELNNLQKLEISDNQFGTSIYPHFNQEFRIARKFWLVPDTSQENAIQKAEDRNTGNNAFAPSSRSVAHNANPHWMSWMVILAMGVVFVLLLVFFTKLKAVQAAKDTKISRELAFALSPPKSPHAKIMEEVKAQERRSELVFFVEQKERFGLEELLEASADLRSQGLCSSLYKVKLKNDATFAVKRLKRLQVSFEEFGQTMRKIGNLKHQNILSLFGYNSTNEEKLIIYRYQRNGSLLTLFEDYIEGRRNFPWKLRLLIAVGIARGLDFIYQCPEGGEIIPHGNIKPSNIMLNENEEPLISEYGFSKFYDASKTCLINSSSYAAPEKQLTEQADVYSFGVILLELLTGKSAAEKQKSGLDLPKWVKARVREEWTGEVFDMEVSKVEMYGFSLLNISLKCVSNLPQDRPSISEVLEKMQEVVNAQDDISNFSSNSDESN</sequence>
<evidence type="ECO:0000313" key="4">
    <source>
        <dbReference type="Proteomes" id="UP001630127"/>
    </source>
</evidence>
<dbReference type="Proteomes" id="UP001630127">
    <property type="component" value="Unassembled WGS sequence"/>
</dbReference>
<comment type="caution">
    <text evidence="3">The sequence shown here is derived from an EMBL/GenBank/DDBJ whole genome shotgun (WGS) entry which is preliminary data.</text>
</comment>
<keyword evidence="4" id="KW-1185">Reference proteome</keyword>
<dbReference type="Gene3D" id="1.10.510.10">
    <property type="entry name" value="Transferase(Phosphotransferase) domain 1"/>
    <property type="match status" value="1"/>
</dbReference>
<dbReference type="SUPFAM" id="SSF56112">
    <property type="entry name" value="Protein kinase-like (PK-like)"/>
    <property type="match status" value="1"/>
</dbReference>
<evidence type="ECO:0000256" key="1">
    <source>
        <dbReference type="SAM" id="Phobius"/>
    </source>
</evidence>
<evidence type="ECO:0000313" key="3">
    <source>
        <dbReference type="EMBL" id="KAL3508410.1"/>
    </source>
</evidence>
<dbReference type="InterPro" id="IPR011009">
    <property type="entry name" value="Kinase-like_dom_sf"/>
</dbReference>
<dbReference type="PANTHER" id="PTHR48007">
    <property type="entry name" value="LEUCINE-RICH REPEAT RECEPTOR-LIKE PROTEIN KINASE PXC1"/>
    <property type="match status" value="1"/>
</dbReference>
<gene>
    <name evidence="3" type="ORF">ACH5RR_027811</name>
</gene>
<organism evidence="3 4">
    <name type="scientific">Cinchona calisaya</name>
    <dbReference type="NCBI Taxonomy" id="153742"/>
    <lineage>
        <taxon>Eukaryota</taxon>
        <taxon>Viridiplantae</taxon>
        <taxon>Streptophyta</taxon>
        <taxon>Embryophyta</taxon>
        <taxon>Tracheophyta</taxon>
        <taxon>Spermatophyta</taxon>
        <taxon>Magnoliopsida</taxon>
        <taxon>eudicotyledons</taxon>
        <taxon>Gunneridae</taxon>
        <taxon>Pentapetalae</taxon>
        <taxon>asterids</taxon>
        <taxon>lamiids</taxon>
        <taxon>Gentianales</taxon>
        <taxon>Rubiaceae</taxon>
        <taxon>Cinchonoideae</taxon>
        <taxon>Cinchoneae</taxon>
        <taxon>Cinchona</taxon>
    </lineage>
</organism>
<feature type="transmembrane region" description="Helical" evidence="1">
    <location>
        <begin position="126"/>
        <end position="146"/>
    </location>
</feature>
<dbReference type="PANTHER" id="PTHR48007:SF77">
    <property type="entry name" value="PROTEIN KINASE DOMAIN-CONTAINING PROTEIN"/>
    <property type="match status" value="1"/>
</dbReference>
<dbReference type="InterPro" id="IPR000719">
    <property type="entry name" value="Prot_kinase_dom"/>
</dbReference>
<dbReference type="Pfam" id="PF00069">
    <property type="entry name" value="Pkinase"/>
    <property type="match status" value="1"/>
</dbReference>
<dbReference type="InterPro" id="IPR046959">
    <property type="entry name" value="PRK1-6/SRF4-like"/>
</dbReference>
<name>A0ABD2YQJ5_9GENT</name>
<dbReference type="EMBL" id="JBJUIK010000012">
    <property type="protein sequence ID" value="KAL3508410.1"/>
    <property type="molecule type" value="Genomic_DNA"/>
</dbReference>
<reference evidence="3 4" key="1">
    <citation type="submission" date="2024-11" db="EMBL/GenBank/DDBJ databases">
        <title>A near-complete genome assembly of Cinchona calisaya.</title>
        <authorList>
            <person name="Lian D.C."/>
            <person name="Zhao X.W."/>
            <person name="Wei L."/>
        </authorList>
    </citation>
    <scope>NUCLEOTIDE SEQUENCE [LARGE SCALE GENOMIC DNA]</scope>
    <source>
        <tissue evidence="3">Nenye</tissue>
    </source>
</reference>